<dbReference type="EMBL" id="CAWUFR010000040">
    <property type="protein sequence ID" value="CAK6959604.1"/>
    <property type="molecule type" value="Genomic_DNA"/>
</dbReference>
<keyword evidence="2" id="KW-1185">Reference proteome</keyword>
<organism evidence="1 2">
    <name type="scientific">Scomber scombrus</name>
    <name type="common">Atlantic mackerel</name>
    <name type="synonym">Scomber vernalis</name>
    <dbReference type="NCBI Taxonomy" id="13677"/>
    <lineage>
        <taxon>Eukaryota</taxon>
        <taxon>Metazoa</taxon>
        <taxon>Chordata</taxon>
        <taxon>Craniata</taxon>
        <taxon>Vertebrata</taxon>
        <taxon>Euteleostomi</taxon>
        <taxon>Actinopterygii</taxon>
        <taxon>Neopterygii</taxon>
        <taxon>Teleostei</taxon>
        <taxon>Neoteleostei</taxon>
        <taxon>Acanthomorphata</taxon>
        <taxon>Pelagiaria</taxon>
        <taxon>Scombriformes</taxon>
        <taxon>Scombridae</taxon>
        <taxon>Scomber</taxon>
    </lineage>
</organism>
<protein>
    <submittedName>
        <fullName evidence="1">Uncharacterized protein</fullName>
    </submittedName>
</protein>
<evidence type="ECO:0000313" key="2">
    <source>
        <dbReference type="Proteomes" id="UP001314229"/>
    </source>
</evidence>
<accession>A0AAV1NJB8</accession>
<sequence>MKSLRAAACGCTGEQGATEPISVSTAQRAQRVREVLDCFHSSGLPTSGESAAKMESCFKGAVKHLQTFYPSQMHHCSRVTMFRCEVKVEHIVTV</sequence>
<evidence type="ECO:0000313" key="1">
    <source>
        <dbReference type="EMBL" id="CAK6959604.1"/>
    </source>
</evidence>
<name>A0AAV1NJB8_SCOSC</name>
<proteinExistence type="predicted"/>
<comment type="caution">
    <text evidence="1">The sequence shown here is derived from an EMBL/GenBank/DDBJ whole genome shotgun (WGS) entry which is preliminary data.</text>
</comment>
<reference evidence="1 2" key="1">
    <citation type="submission" date="2024-01" db="EMBL/GenBank/DDBJ databases">
        <authorList>
            <person name="Alioto T."/>
            <person name="Alioto T."/>
            <person name="Gomez Garrido J."/>
        </authorList>
    </citation>
    <scope>NUCLEOTIDE SEQUENCE [LARGE SCALE GENOMIC DNA]</scope>
</reference>
<dbReference type="Proteomes" id="UP001314229">
    <property type="component" value="Unassembled WGS sequence"/>
</dbReference>
<dbReference type="AlphaFoldDB" id="A0AAV1NJB8"/>
<gene>
    <name evidence="1" type="ORF">FSCOSCO3_A026785</name>
</gene>